<evidence type="ECO:0000313" key="1">
    <source>
        <dbReference type="EMBL" id="CAG6662450.1"/>
    </source>
</evidence>
<dbReference type="EMBL" id="HBUF01202735">
    <property type="protein sequence ID" value="CAG6662450.1"/>
    <property type="molecule type" value="Transcribed_RNA"/>
</dbReference>
<accession>A0A8D8WLD8</accession>
<dbReference type="EMBL" id="HBUF01532951">
    <property type="protein sequence ID" value="CAG6752326.1"/>
    <property type="molecule type" value="Transcribed_RNA"/>
</dbReference>
<sequence length="173" mass="20169">MTKTRSTRSLADTEYSLEFFGYSHSSVQEDFERRIYAAFNSNTKALQKKLSLKCKTDESKENVENCFKQFKQTFQNNSKKHIEEFNGLVSELIKIAPHVLFKEDEEYRNIPDDTSDNINIDAEIKHLENEYKKTQLLKLLAQSKLKMLKEIESTMLDVGQCKQLIDKLNKSTS</sequence>
<proteinExistence type="predicted"/>
<dbReference type="EMBL" id="HBUF01095709">
    <property type="protein sequence ID" value="CAG6636775.1"/>
    <property type="molecule type" value="Transcribed_RNA"/>
</dbReference>
<name>A0A8D8WLD8_9HEMI</name>
<organism evidence="1">
    <name type="scientific">Cacopsylla melanoneura</name>
    <dbReference type="NCBI Taxonomy" id="428564"/>
    <lineage>
        <taxon>Eukaryota</taxon>
        <taxon>Metazoa</taxon>
        <taxon>Ecdysozoa</taxon>
        <taxon>Arthropoda</taxon>
        <taxon>Hexapoda</taxon>
        <taxon>Insecta</taxon>
        <taxon>Pterygota</taxon>
        <taxon>Neoptera</taxon>
        <taxon>Paraneoptera</taxon>
        <taxon>Hemiptera</taxon>
        <taxon>Sternorrhyncha</taxon>
        <taxon>Psylloidea</taxon>
        <taxon>Psyllidae</taxon>
        <taxon>Psyllinae</taxon>
        <taxon>Cacopsylla</taxon>
    </lineage>
</organism>
<reference evidence="1" key="1">
    <citation type="submission" date="2021-05" db="EMBL/GenBank/DDBJ databases">
        <authorList>
            <person name="Alioto T."/>
            <person name="Alioto T."/>
            <person name="Gomez Garrido J."/>
        </authorList>
    </citation>
    <scope>NUCLEOTIDE SEQUENCE</scope>
</reference>
<dbReference type="EMBL" id="HBUF01532952">
    <property type="protein sequence ID" value="CAG6752327.1"/>
    <property type="molecule type" value="Transcribed_RNA"/>
</dbReference>
<dbReference type="AlphaFoldDB" id="A0A8D8WLD8"/>
<dbReference type="EMBL" id="HBUF01202736">
    <property type="protein sequence ID" value="CAG6662451.1"/>
    <property type="molecule type" value="Transcribed_RNA"/>
</dbReference>
<protein>
    <submittedName>
        <fullName evidence="1">Uncharacterized protein</fullName>
    </submittedName>
</protein>
<dbReference type="EMBL" id="HBUF01375097">
    <property type="protein sequence ID" value="CAG6727966.1"/>
    <property type="molecule type" value="Transcribed_RNA"/>
</dbReference>
<dbReference type="EMBL" id="HBUF01375096">
    <property type="protein sequence ID" value="CAG6727965.1"/>
    <property type="molecule type" value="Transcribed_RNA"/>
</dbReference>
<dbReference type="EMBL" id="HBUF01095710">
    <property type="protein sequence ID" value="CAG6636776.1"/>
    <property type="molecule type" value="Transcribed_RNA"/>
</dbReference>